<dbReference type="InterPro" id="IPR014940">
    <property type="entry name" value="BAAT_C"/>
</dbReference>
<dbReference type="InterPro" id="IPR006862">
    <property type="entry name" value="Thio_Ohase/aa_AcTrfase"/>
</dbReference>
<dbReference type="InterPro" id="IPR029058">
    <property type="entry name" value="AB_hydrolase_fold"/>
</dbReference>
<keyword evidence="2" id="KW-0443">Lipid metabolism</keyword>
<evidence type="ECO:0000313" key="6">
    <source>
        <dbReference type="Proteomes" id="UP001190640"/>
    </source>
</evidence>
<reference evidence="7" key="1">
    <citation type="submission" date="2025-08" db="UniProtKB">
        <authorList>
            <consortium name="RefSeq"/>
        </authorList>
    </citation>
    <scope>IDENTIFICATION</scope>
    <source>
        <tissue evidence="7">Blood</tissue>
    </source>
</reference>
<dbReference type="GO" id="GO:0006631">
    <property type="term" value="P:fatty acid metabolic process"/>
    <property type="evidence" value="ECO:0007669"/>
    <property type="project" value="UniProtKB-KW"/>
</dbReference>
<accession>A0AA97L549</accession>
<feature type="domain" description="Acyl-CoA thioester hydrolase/bile acid-CoA amino acid N-acetyltransferase" evidence="4">
    <location>
        <begin position="14"/>
        <end position="143"/>
    </location>
</feature>
<dbReference type="CTD" id="570"/>
<dbReference type="PANTHER" id="PTHR10824">
    <property type="entry name" value="ACYL-COENZYME A THIOESTERASE-RELATED"/>
    <property type="match status" value="1"/>
</dbReference>
<feature type="active site" description="Charge relay system" evidence="3">
    <location>
        <position position="362"/>
    </location>
</feature>
<comment type="similarity">
    <text evidence="1">Belongs to the C/M/P thioester hydrolase family.</text>
</comment>
<organism evidence="6 7">
    <name type="scientific">Eublepharis macularius</name>
    <name type="common">Leopard gecko</name>
    <name type="synonym">Cyrtodactylus macularius</name>
    <dbReference type="NCBI Taxonomy" id="481883"/>
    <lineage>
        <taxon>Eukaryota</taxon>
        <taxon>Metazoa</taxon>
        <taxon>Chordata</taxon>
        <taxon>Craniata</taxon>
        <taxon>Vertebrata</taxon>
        <taxon>Euteleostomi</taxon>
        <taxon>Lepidosauria</taxon>
        <taxon>Squamata</taxon>
        <taxon>Bifurcata</taxon>
        <taxon>Gekkota</taxon>
        <taxon>Eublepharidae</taxon>
        <taxon>Eublepharinae</taxon>
        <taxon>Eublepharis</taxon>
    </lineage>
</organism>
<dbReference type="InterPro" id="IPR042490">
    <property type="entry name" value="Thio_Ohase/BAAT_N"/>
</dbReference>
<evidence type="ECO:0000259" key="4">
    <source>
        <dbReference type="Pfam" id="PF04775"/>
    </source>
</evidence>
<evidence type="ECO:0000256" key="3">
    <source>
        <dbReference type="PIRSR" id="PIRSR016521-1"/>
    </source>
</evidence>
<dbReference type="FunFam" id="2.60.40.2240:FF:000001">
    <property type="entry name" value="acyl-coenzyme A thioesterase 4"/>
    <property type="match status" value="1"/>
</dbReference>
<dbReference type="Gene3D" id="3.40.50.1820">
    <property type="entry name" value="alpha/beta hydrolase"/>
    <property type="match status" value="1"/>
</dbReference>
<proteinExistence type="inferred from homology"/>
<gene>
    <name evidence="7" type="primary">BAAT</name>
</gene>
<evidence type="ECO:0000259" key="5">
    <source>
        <dbReference type="Pfam" id="PF08840"/>
    </source>
</evidence>
<evidence type="ECO:0000313" key="7">
    <source>
        <dbReference type="RefSeq" id="XP_054842990.1"/>
    </source>
</evidence>
<dbReference type="GeneID" id="129334736"/>
<dbReference type="AlphaFoldDB" id="A0AA97L549"/>
<dbReference type="GO" id="GO:0047617">
    <property type="term" value="F:fatty acyl-CoA hydrolase activity"/>
    <property type="evidence" value="ECO:0007669"/>
    <property type="project" value="TreeGrafter"/>
</dbReference>
<dbReference type="Gene3D" id="2.60.40.2240">
    <property type="entry name" value="Acyl-CoA thioester hydrolase/BAAT N-terminal domain"/>
    <property type="match status" value="1"/>
</dbReference>
<evidence type="ECO:0000256" key="1">
    <source>
        <dbReference type="ARBA" id="ARBA00006538"/>
    </source>
</evidence>
<dbReference type="PIRSF" id="PIRSF016521">
    <property type="entry name" value="Acyl-CoA_hydro"/>
    <property type="match status" value="1"/>
</dbReference>
<dbReference type="FunFam" id="3.40.50.1820:FF:000024">
    <property type="entry name" value="acyl-coenzyme A thioesterase 4"/>
    <property type="match status" value="1"/>
</dbReference>
<dbReference type="Proteomes" id="UP001190640">
    <property type="component" value="Chromosome 8"/>
</dbReference>
<dbReference type="PANTHER" id="PTHR10824:SF18">
    <property type="entry name" value="BILE ACID-COA:AMINO ACID N-ACYLTRANSFERASE"/>
    <property type="match status" value="1"/>
</dbReference>
<feature type="domain" description="BAAT/Acyl-CoA thioester hydrolase C-terminal" evidence="5">
    <location>
        <begin position="205"/>
        <end position="412"/>
    </location>
</feature>
<dbReference type="GO" id="GO:0005777">
    <property type="term" value="C:peroxisome"/>
    <property type="evidence" value="ECO:0007669"/>
    <property type="project" value="TreeGrafter"/>
</dbReference>
<keyword evidence="2" id="KW-0276">Fatty acid metabolism</keyword>
<feature type="active site" description="Charge relay system" evidence="3">
    <location>
        <position position="234"/>
    </location>
</feature>
<name>A0AA97L549_EUBMA</name>
<dbReference type="RefSeq" id="XP_054842990.1">
    <property type="nucleotide sequence ID" value="XM_054987015.1"/>
</dbReference>
<dbReference type="GO" id="GO:0006637">
    <property type="term" value="P:acyl-CoA metabolic process"/>
    <property type="evidence" value="ECO:0007669"/>
    <property type="project" value="InterPro"/>
</dbReference>
<sequence length="420" mass="46135">MATITAVPKSSLADEPLKIHITGLKPSQLVTIQASLTDEKGVLFHARAFYFADKNGDVDLVRDAAAGGDYSGVQPMGIFLFLKPEKPFSRLMKRDVMNTPYKVQLDVFDSFQIVSPSEDQSLAKETVDRWYSSPGVQRIPVRHGRVRGALFLPAGQGPFPGVIDIFGGIGGLTEFRASLLASRGFATLALAYFAYEDLPFVLGPIDLEYFEEAAEFLLKHPKVRGPRLGIVAICKGAEIALAMATFLPQIGATVCINGTNAVNGYPLYYRDLCIQPIPYKHECMLITEQGLVDMSNIFGDPQAKLHQGSILPVEKAQGKILFIVGESDKNYNSKAYATEILERMTKLGKTHCTLLSYPGAGHLIEPPSSPCCYQSWLPILSHPVLWGGEAQAHAAAQIHSWREIQKFLYLHLVLAQSSRL</sequence>
<feature type="active site" description="Charge relay system" evidence="3">
    <location>
        <position position="328"/>
    </location>
</feature>
<dbReference type="Pfam" id="PF04775">
    <property type="entry name" value="Bile_Hydr_Trans"/>
    <property type="match status" value="1"/>
</dbReference>
<dbReference type="InterPro" id="IPR016662">
    <property type="entry name" value="Acyl-CoA_thioEstase_long-chain"/>
</dbReference>
<dbReference type="Pfam" id="PF08840">
    <property type="entry name" value="BAAT_C"/>
    <property type="match status" value="1"/>
</dbReference>
<evidence type="ECO:0000256" key="2">
    <source>
        <dbReference type="ARBA" id="ARBA00022832"/>
    </source>
</evidence>
<keyword evidence="6" id="KW-1185">Reference proteome</keyword>
<protein>
    <submittedName>
        <fullName evidence="7">Bile acid-CoA:amino acid N-acyltransferase</fullName>
    </submittedName>
</protein>
<dbReference type="SUPFAM" id="SSF53474">
    <property type="entry name" value="alpha/beta-Hydrolases"/>
    <property type="match status" value="1"/>
</dbReference>
<dbReference type="KEGG" id="emc:129334736"/>